<evidence type="ECO:0000313" key="9">
    <source>
        <dbReference type="Proteomes" id="UP000280960"/>
    </source>
</evidence>
<evidence type="ECO:0000256" key="1">
    <source>
        <dbReference type="ARBA" id="ARBA00004651"/>
    </source>
</evidence>
<feature type="transmembrane region" description="Helical" evidence="7">
    <location>
        <begin position="116"/>
        <end position="137"/>
    </location>
</feature>
<evidence type="ECO:0000256" key="5">
    <source>
        <dbReference type="ARBA" id="ARBA00022989"/>
    </source>
</evidence>
<sequence>MKLGTLIFKNTYMNFSEMLGVIPPIFLLLGLFDVWVPRETIIRYMGEKSGITGIFLSILLGSAAAGPLYGAFPVAAIMMKKGAGFSNILIFLGAWSTMKIPQVLFEMSSLGTAFAITRWAVDLVGIIVMAVIIEKLISPEERSEIYRKHIEENI</sequence>
<reference evidence="8 9" key="1">
    <citation type="submission" date="2018-10" db="EMBL/GenBank/DDBJ databases">
        <authorList>
            <person name="Zhang X."/>
        </authorList>
    </citation>
    <scope>NUCLEOTIDE SEQUENCE [LARGE SCALE GENOMIC DNA]</scope>
    <source>
        <strain evidence="8 9">SK-G1</strain>
    </source>
</reference>
<feature type="transmembrane region" description="Helical" evidence="7">
    <location>
        <begin position="84"/>
        <end position="104"/>
    </location>
</feature>
<comment type="subcellular location">
    <subcellularLocation>
        <location evidence="1">Cell membrane</location>
        <topology evidence="1">Multi-pass membrane protein</topology>
    </subcellularLocation>
</comment>
<keyword evidence="5 7" id="KW-1133">Transmembrane helix</keyword>
<protein>
    <submittedName>
        <fullName evidence="8">Permease</fullName>
    </submittedName>
</protein>
<name>A0A3G2R9J3_9FIRM</name>
<dbReference type="KEGG" id="bacg:D2962_00335"/>
<dbReference type="Pfam" id="PF03773">
    <property type="entry name" value="ArsP_1"/>
    <property type="match status" value="1"/>
</dbReference>
<evidence type="ECO:0000313" key="8">
    <source>
        <dbReference type="EMBL" id="AYO32141.1"/>
    </source>
</evidence>
<dbReference type="EMBL" id="CP033169">
    <property type="protein sequence ID" value="AYO32141.1"/>
    <property type="molecule type" value="Genomic_DNA"/>
</dbReference>
<gene>
    <name evidence="8" type="ORF">D2962_00335</name>
</gene>
<organism evidence="8 9">
    <name type="scientific">Biomaibacter acetigenes</name>
    <dbReference type="NCBI Taxonomy" id="2316383"/>
    <lineage>
        <taxon>Bacteria</taxon>
        <taxon>Bacillati</taxon>
        <taxon>Bacillota</taxon>
        <taxon>Clostridia</taxon>
        <taxon>Thermosediminibacterales</taxon>
        <taxon>Tepidanaerobacteraceae</taxon>
        <taxon>Biomaibacter</taxon>
    </lineage>
</organism>
<dbReference type="InterPro" id="IPR005524">
    <property type="entry name" value="DUF318"/>
</dbReference>
<evidence type="ECO:0000256" key="6">
    <source>
        <dbReference type="ARBA" id="ARBA00023136"/>
    </source>
</evidence>
<keyword evidence="6 7" id="KW-0472">Membrane</keyword>
<accession>A0A3G2R9J3</accession>
<dbReference type="AlphaFoldDB" id="A0A3G2R9J3"/>
<keyword evidence="3" id="KW-1003">Cell membrane</keyword>
<evidence type="ECO:0000256" key="7">
    <source>
        <dbReference type="SAM" id="Phobius"/>
    </source>
</evidence>
<evidence type="ECO:0000256" key="4">
    <source>
        <dbReference type="ARBA" id="ARBA00022692"/>
    </source>
</evidence>
<dbReference type="GO" id="GO:0005886">
    <property type="term" value="C:plasma membrane"/>
    <property type="evidence" value="ECO:0007669"/>
    <property type="project" value="UniProtKB-SubCell"/>
</dbReference>
<feature type="transmembrane region" description="Helical" evidence="7">
    <location>
        <begin position="12"/>
        <end position="32"/>
    </location>
</feature>
<evidence type="ECO:0000256" key="2">
    <source>
        <dbReference type="ARBA" id="ARBA00006386"/>
    </source>
</evidence>
<keyword evidence="4 7" id="KW-0812">Transmembrane</keyword>
<evidence type="ECO:0000256" key="3">
    <source>
        <dbReference type="ARBA" id="ARBA00022475"/>
    </source>
</evidence>
<proteinExistence type="inferred from homology"/>
<comment type="similarity">
    <text evidence="2">Belongs to the UPF0718 family.</text>
</comment>
<dbReference type="Proteomes" id="UP000280960">
    <property type="component" value="Chromosome"/>
</dbReference>
<keyword evidence="9" id="KW-1185">Reference proteome</keyword>
<feature type="transmembrane region" description="Helical" evidence="7">
    <location>
        <begin position="52"/>
        <end position="72"/>
    </location>
</feature>